<organism evidence="1 2">
    <name type="scientific">Embleya scabrispora</name>
    <dbReference type="NCBI Taxonomy" id="159449"/>
    <lineage>
        <taxon>Bacteria</taxon>
        <taxon>Bacillati</taxon>
        <taxon>Actinomycetota</taxon>
        <taxon>Actinomycetes</taxon>
        <taxon>Kitasatosporales</taxon>
        <taxon>Streptomycetaceae</taxon>
        <taxon>Embleya</taxon>
    </lineage>
</organism>
<protein>
    <submittedName>
        <fullName evidence="1">Uncharacterized protein</fullName>
    </submittedName>
</protein>
<evidence type="ECO:0000313" key="2">
    <source>
        <dbReference type="Proteomes" id="UP000190037"/>
    </source>
</evidence>
<dbReference type="EMBL" id="MWQN01000001">
    <property type="protein sequence ID" value="OPC81954.1"/>
    <property type="molecule type" value="Genomic_DNA"/>
</dbReference>
<comment type="caution">
    <text evidence="1">The sequence shown here is derived from an EMBL/GenBank/DDBJ whole genome shotgun (WGS) entry which is preliminary data.</text>
</comment>
<gene>
    <name evidence="1" type="ORF">B4N89_14310</name>
</gene>
<name>A0A1T3NYW7_9ACTN</name>
<dbReference type="Proteomes" id="UP000190037">
    <property type="component" value="Unassembled WGS sequence"/>
</dbReference>
<evidence type="ECO:0000313" key="1">
    <source>
        <dbReference type="EMBL" id="OPC81954.1"/>
    </source>
</evidence>
<reference evidence="1 2" key="1">
    <citation type="submission" date="2017-03" db="EMBL/GenBank/DDBJ databases">
        <title>Draft genome sequence of Streptomyces scabrisporus NF3, endophyte isolated from Amphipterygium adstringens.</title>
        <authorList>
            <person name="Vazquez M."/>
            <person name="Ceapa C.D."/>
            <person name="Rodriguez Luna D."/>
            <person name="Sanchez Esquivel S."/>
        </authorList>
    </citation>
    <scope>NUCLEOTIDE SEQUENCE [LARGE SCALE GENOMIC DNA]</scope>
    <source>
        <strain evidence="1 2">NF3</strain>
    </source>
</reference>
<dbReference type="STRING" id="159449.B4N89_14310"/>
<sequence length="75" mass="8071">MSVPPGPLDTPPWGNAHRTANERRALLYRVLADAGVELGAYDRLMVDWLGDWDNPTVLTVASLIARAGAPTEQGS</sequence>
<keyword evidence="2" id="KW-1185">Reference proteome</keyword>
<accession>A0A1T3NYW7</accession>
<dbReference type="AlphaFoldDB" id="A0A1T3NYW7"/>
<proteinExistence type="predicted"/>